<reference evidence="3 4" key="1">
    <citation type="journal article" date="2002" name="Int. J. Syst. Evol. Microbiol.">
        <title>Sphingopyxis witflariensis sp. nov., isolated from activated sludge.</title>
        <authorList>
            <person name="Kampfer P."/>
            <person name="Witzenberger R."/>
            <person name="Denner E.B."/>
            <person name="Busse H.J."/>
            <person name="Neef A."/>
        </authorList>
    </citation>
    <scope>NUCLEOTIDE SEQUENCE [LARGE SCALE GENOMIC DNA]</scope>
    <source>
        <strain evidence="3 4">DSM 14551</strain>
    </source>
</reference>
<dbReference type="PANTHER" id="PTHR24096">
    <property type="entry name" value="LONG-CHAIN-FATTY-ACID--COA LIGASE"/>
    <property type="match status" value="1"/>
</dbReference>
<dbReference type="InterPro" id="IPR020845">
    <property type="entry name" value="AMP-binding_CS"/>
</dbReference>
<dbReference type="OrthoDB" id="9803968at2"/>
<comment type="caution">
    <text evidence="3">The sequence shown here is derived from an EMBL/GenBank/DDBJ whole genome shotgun (WGS) entry which is preliminary data.</text>
</comment>
<dbReference type="Pfam" id="PF13193">
    <property type="entry name" value="AMP-binding_C"/>
    <property type="match status" value="1"/>
</dbReference>
<keyword evidence="4" id="KW-1185">Reference proteome</keyword>
<dbReference type="PROSITE" id="PS00455">
    <property type="entry name" value="AMP_BINDING"/>
    <property type="match status" value="1"/>
</dbReference>
<dbReference type="InterPro" id="IPR042099">
    <property type="entry name" value="ANL_N_sf"/>
</dbReference>
<evidence type="ECO:0000259" key="2">
    <source>
        <dbReference type="Pfam" id="PF13193"/>
    </source>
</evidence>
<proteinExistence type="predicted"/>
<gene>
    <name evidence="3" type="ORF">CDQ91_10685</name>
</gene>
<dbReference type="InterPro" id="IPR000873">
    <property type="entry name" value="AMP-dep_synth/lig_dom"/>
</dbReference>
<evidence type="ECO:0000259" key="1">
    <source>
        <dbReference type="Pfam" id="PF00501"/>
    </source>
</evidence>
<accession>A0A246JVG5</accession>
<protein>
    <submittedName>
        <fullName evidence="3">AMP-dependent synthetase</fullName>
    </submittedName>
</protein>
<dbReference type="RefSeq" id="WP_088472731.1">
    <property type="nucleotide sequence ID" value="NZ_NISJ01000005.1"/>
</dbReference>
<dbReference type="PANTHER" id="PTHR24096:SF267">
    <property type="entry name" value="MALONATE--COA LIGASE ACSF3, MITOCHONDRIAL"/>
    <property type="match status" value="1"/>
</dbReference>
<dbReference type="EMBL" id="NISJ01000005">
    <property type="protein sequence ID" value="OWQ96532.1"/>
    <property type="molecule type" value="Genomic_DNA"/>
</dbReference>
<dbReference type="Gene3D" id="3.30.300.30">
    <property type="match status" value="1"/>
</dbReference>
<dbReference type="InterPro" id="IPR025110">
    <property type="entry name" value="AMP-bd_C"/>
</dbReference>
<dbReference type="SUPFAM" id="SSF56801">
    <property type="entry name" value="Acetyl-CoA synthetase-like"/>
    <property type="match status" value="1"/>
</dbReference>
<dbReference type="Proteomes" id="UP000197097">
    <property type="component" value="Unassembled WGS sequence"/>
</dbReference>
<feature type="domain" description="AMP-binding enzyme C-terminal" evidence="2">
    <location>
        <begin position="453"/>
        <end position="526"/>
    </location>
</feature>
<feature type="domain" description="AMP-dependent synthetase/ligase" evidence="1">
    <location>
        <begin position="41"/>
        <end position="402"/>
    </location>
</feature>
<dbReference type="GO" id="GO:0016405">
    <property type="term" value="F:CoA-ligase activity"/>
    <property type="evidence" value="ECO:0007669"/>
    <property type="project" value="TreeGrafter"/>
</dbReference>
<dbReference type="Pfam" id="PF00501">
    <property type="entry name" value="AMP-binding"/>
    <property type="match status" value="1"/>
</dbReference>
<organism evidence="3 4">
    <name type="scientific">Sphingopyxis witflariensis</name>
    <dbReference type="NCBI Taxonomy" id="173675"/>
    <lineage>
        <taxon>Bacteria</taxon>
        <taxon>Pseudomonadati</taxon>
        <taxon>Pseudomonadota</taxon>
        <taxon>Alphaproteobacteria</taxon>
        <taxon>Sphingomonadales</taxon>
        <taxon>Sphingomonadaceae</taxon>
        <taxon>Sphingopyxis</taxon>
    </lineage>
</organism>
<sequence>MKHSDPIFDAVTAPGTPFELGERGGMRRFVNAPDDLNQLIESARAFGDRVCVAEGDTHWTYAQMFARRDALAGILDIERGDRVAICMRNRSEWMIGFLATIRCGGVAALLNSRGSPSELCAAIDDVSPAVVLADSGRAALLREGGYTGRLIVVADFPATGTAPANITPAKKSDPAAILFTSGTTGRVKGAVLTHENLMTGIMGTQLAGTMVLHNTARDLKIPVSVILENMPQQVTMLVVPLFHISGLGASFLSPLLAGSKIVVMRRWAADEAMELIEREKVTMFSGVPTMMWDIVHAGKGKKADLSSLRNIGMGGQAMPVSLLNELRAACPDVVMGTGYGMTETSGSVAMSMGEDFIRNRASAGRVLSLVDVRIEGPDGNVLPAGEVGEIVVRGPMVMQGYWQRPEETAAVLSPDGWLKTGDVGLIDPEGYIFIVDRAKDMVISGGENIYCAEVERIVNAMPEVVECAAFGIADDRLGELLVARVVGDNVDAAAIIAEVADKLARYKAPAQVRVDAAPLPRNDVGKIDKKRLRTEWTRTEGNPA</sequence>
<dbReference type="AlphaFoldDB" id="A0A246JVG5"/>
<dbReference type="Gene3D" id="3.40.50.12780">
    <property type="entry name" value="N-terminal domain of ligase-like"/>
    <property type="match status" value="1"/>
</dbReference>
<dbReference type="InterPro" id="IPR045851">
    <property type="entry name" value="AMP-bd_C_sf"/>
</dbReference>
<name>A0A246JVG5_9SPHN</name>
<evidence type="ECO:0000313" key="4">
    <source>
        <dbReference type="Proteomes" id="UP000197097"/>
    </source>
</evidence>
<evidence type="ECO:0000313" key="3">
    <source>
        <dbReference type="EMBL" id="OWQ96532.1"/>
    </source>
</evidence>